<dbReference type="Pfam" id="PF01844">
    <property type="entry name" value="HNH"/>
    <property type="match status" value="1"/>
</dbReference>
<dbReference type="Gene3D" id="1.10.30.50">
    <property type="match status" value="1"/>
</dbReference>
<protein>
    <submittedName>
        <fullName evidence="2">Restriction endonuclease</fullName>
    </submittedName>
</protein>
<keyword evidence="2" id="KW-0540">Nuclease</keyword>
<dbReference type="EMBL" id="QQNB01000005">
    <property type="protein sequence ID" value="RDE04281.1"/>
    <property type="molecule type" value="Genomic_DNA"/>
</dbReference>
<keyword evidence="2" id="KW-0378">Hydrolase</keyword>
<dbReference type="OrthoDB" id="9802901at2"/>
<dbReference type="AlphaFoldDB" id="A0A369VWU2"/>
<reference evidence="2 3" key="1">
    <citation type="submission" date="2018-07" db="EMBL/GenBank/DDBJ databases">
        <title>a novel species of Sphingomonas isolated from the rhizosphere soil of Araceae plant.</title>
        <authorList>
            <person name="Zhiyong W."/>
            <person name="Qinglan Z."/>
            <person name="Zhiwei F."/>
            <person name="Ding X."/>
            <person name="Gejiao W."/>
            <person name="Shixue Z."/>
        </authorList>
    </citation>
    <scope>NUCLEOTIDE SEQUENCE [LARGE SCALE GENOMIC DNA]</scope>
    <source>
        <strain evidence="2 3">WZY 27</strain>
    </source>
</reference>
<name>A0A369VWU2_9SPHN</name>
<gene>
    <name evidence="2" type="ORF">DVW87_16765</name>
</gene>
<proteinExistence type="predicted"/>
<evidence type="ECO:0000313" key="3">
    <source>
        <dbReference type="Proteomes" id="UP000253918"/>
    </source>
</evidence>
<dbReference type="GO" id="GO:0003676">
    <property type="term" value="F:nucleic acid binding"/>
    <property type="evidence" value="ECO:0007669"/>
    <property type="project" value="InterPro"/>
</dbReference>
<dbReference type="GO" id="GO:0004519">
    <property type="term" value="F:endonuclease activity"/>
    <property type="evidence" value="ECO:0007669"/>
    <property type="project" value="UniProtKB-KW"/>
</dbReference>
<evidence type="ECO:0000313" key="2">
    <source>
        <dbReference type="EMBL" id="RDE04281.1"/>
    </source>
</evidence>
<evidence type="ECO:0000259" key="1">
    <source>
        <dbReference type="Pfam" id="PF01844"/>
    </source>
</evidence>
<dbReference type="InterPro" id="IPR003615">
    <property type="entry name" value="HNH_nuc"/>
</dbReference>
<accession>A0A369VWU2</accession>
<dbReference type="CDD" id="cd00085">
    <property type="entry name" value="HNHc"/>
    <property type="match status" value="1"/>
</dbReference>
<dbReference type="InterPro" id="IPR002711">
    <property type="entry name" value="HNH"/>
</dbReference>
<sequence length="132" mass="14636">MPSIKNHLSASFHTQEGRCLYCDQPMWLADPTAFAARWGLSRRQAARHQATAEHLRPKSDGGRDVAANIAAACSYCNHHRHPRGRATPALSPAKYRAHVQRRRARKGWHGFWPLVDVAGGGTPPRPSSVVQL</sequence>
<dbReference type="Proteomes" id="UP000253918">
    <property type="component" value="Unassembled WGS sequence"/>
</dbReference>
<organism evidence="2 3">
    <name type="scientific">Sphingomonas aracearum</name>
    <dbReference type="NCBI Taxonomy" id="2283317"/>
    <lineage>
        <taxon>Bacteria</taxon>
        <taxon>Pseudomonadati</taxon>
        <taxon>Pseudomonadota</taxon>
        <taxon>Alphaproteobacteria</taxon>
        <taxon>Sphingomonadales</taxon>
        <taxon>Sphingomonadaceae</taxon>
        <taxon>Sphingomonas</taxon>
    </lineage>
</organism>
<dbReference type="GO" id="GO:0008270">
    <property type="term" value="F:zinc ion binding"/>
    <property type="evidence" value="ECO:0007669"/>
    <property type="project" value="InterPro"/>
</dbReference>
<feature type="domain" description="HNH" evidence="1">
    <location>
        <begin position="48"/>
        <end position="83"/>
    </location>
</feature>
<comment type="caution">
    <text evidence="2">The sequence shown here is derived from an EMBL/GenBank/DDBJ whole genome shotgun (WGS) entry which is preliminary data.</text>
</comment>
<keyword evidence="2" id="KW-0255">Endonuclease</keyword>
<keyword evidence="3" id="KW-1185">Reference proteome</keyword>